<dbReference type="EMBL" id="FODE01000012">
    <property type="protein sequence ID" value="SEN67351.1"/>
    <property type="molecule type" value="Genomic_DNA"/>
</dbReference>
<evidence type="ECO:0000313" key="2">
    <source>
        <dbReference type="Proteomes" id="UP000199054"/>
    </source>
</evidence>
<proteinExistence type="predicted"/>
<protein>
    <submittedName>
        <fullName evidence="1">Sirohydrochlorin ferrochelatase</fullName>
    </submittedName>
</protein>
<accession>A0A1H8IG55</accession>
<dbReference type="STRING" id="34002.SAMN04489859_1012102"/>
<dbReference type="AlphaFoldDB" id="A0A1H8IG55"/>
<evidence type="ECO:0000313" key="1">
    <source>
        <dbReference type="EMBL" id="SEN67351.1"/>
    </source>
</evidence>
<keyword evidence="2" id="KW-1185">Reference proteome</keyword>
<dbReference type="Proteomes" id="UP000199054">
    <property type="component" value="Unassembled WGS sequence"/>
</dbReference>
<name>A0A1H8IG55_9RHOB</name>
<dbReference type="Gene3D" id="3.40.50.1400">
    <property type="match status" value="2"/>
</dbReference>
<dbReference type="RefSeq" id="WP_244519181.1">
    <property type="nucleotide sequence ID" value="NZ_CP067124.1"/>
</dbReference>
<gene>
    <name evidence="1" type="ORF">SAMN04489859_1012102</name>
</gene>
<organism evidence="1 2">
    <name type="scientific">Paracoccus alcaliphilus</name>
    <dbReference type="NCBI Taxonomy" id="34002"/>
    <lineage>
        <taxon>Bacteria</taxon>
        <taxon>Pseudomonadati</taxon>
        <taxon>Pseudomonadota</taxon>
        <taxon>Alphaproteobacteria</taxon>
        <taxon>Rhodobacterales</taxon>
        <taxon>Paracoccaceae</taxon>
        <taxon>Paracoccus</taxon>
    </lineage>
</organism>
<sequence length="231" mass="23921">MIRNAVIVSHGQPGDPGPQQQAIEALAATVAHADPGIAVHGATLAMPGALASVADDDSLIYPMFMAEGWFTGTELPRRLVQAGAPRARILRPFGTDPALPGLIVAKAHAAAIAQGWQPKDTTLLLTAHGSGRSQASFTITSALAAQIAPHFARTVTGFVEQPPFIADAARGLSRAVSLPLFALQADHVLDDLPTALDKAGFTGARLDPIGLAPEVPGLIAAAIRKYILSLE</sequence>
<reference evidence="1 2" key="1">
    <citation type="submission" date="2016-10" db="EMBL/GenBank/DDBJ databases">
        <authorList>
            <person name="de Groot N.N."/>
        </authorList>
    </citation>
    <scope>NUCLEOTIDE SEQUENCE [LARGE SCALE GENOMIC DNA]</scope>
    <source>
        <strain evidence="1 2">DSM 8512</strain>
    </source>
</reference>
<dbReference type="SUPFAM" id="SSF53800">
    <property type="entry name" value="Chelatase"/>
    <property type="match status" value="2"/>
</dbReference>